<keyword evidence="8" id="KW-0186">Copper</keyword>
<keyword evidence="5 10" id="KW-0812">Transmembrane</keyword>
<proteinExistence type="inferred from homology"/>
<dbReference type="SUPFAM" id="SSF110111">
    <property type="entry name" value="Ctag/Cox11"/>
    <property type="match status" value="1"/>
</dbReference>
<dbReference type="Proteomes" id="UP000244441">
    <property type="component" value="Chromosome"/>
</dbReference>
<dbReference type="EMBL" id="CP026604">
    <property type="protein sequence ID" value="AWB66688.1"/>
    <property type="molecule type" value="Genomic_DNA"/>
</dbReference>
<evidence type="ECO:0000256" key="9">
    <source>
        <dbReference type="ARBA" id="ARBA00023136"/>
    </source>
</evidence>
<dbReference type="AlphaFoldDB" id="A0A2S0VR40"/>
<dbReference type="OrthoDB" id="9804841at2"/>
<evidence type="ECO:0000313" key="11">
    <source>
        <dbReference type="EMBL" id="AWB66688.1"/>
    </source>
</evidence>
<dbReference type="InterPro" id="IPR007533">
    <property type="entry name" value="Cyt_c_oxidase_assmbl_CtaG"/>
</dbReference>
<dbReference type="InterPro" id="IPR023471">
    <property type="entry name" value="CtaG/Cox11_dom_sf"/>
</dbReference>
<accession>A0A2S0VR40</accession>
<comment type="similarity">
    <text evidence="3">Belongs to the COX11/CtaG family.</text>
</comment>
<dbReference type="GO" id="GO:0005507">
    <property type="term" value="F:copper ion binding"/>
    <property type="evidence" value="ECO:0007669"/>
    <property type="project" value="InterPro"/>
</dbReference>
<name>A0A2S0VR40_9ALTE</name>
<comment type="subcellular location">
    <subcellularLocation>
        <location evidence="2">Cell inner membrane</location>
        <topology evidence="2">Single-pass type II membrane protein</topology>
        <orientation evidence="2">Periplasmic side</orientation>
    </subcellularLocation>
</comment>
<evidence type="ECO:0000313" key="12">
    <source>
        <dbReference type="Proteomes" id="UP000244441"/>
    </source>
</evidence>
<evidence type="ECO:0000256" key="8">
    <source>
        <dbReference type="ARBA" id="ARBA00023008"/>
    </source>
</evidence>
<keyword evidence="6" id="KW-0735">Signal-anchor</keyword>
<dbReference type="Pfam" id="PF04442">
    <property type="entry name" value="CtaG_Cox11"/>
    <property type="match status" value="1"/>
</dbReference>
<evidence type="ECO:0000256" key="3">
    <source>
        <dbReference type="ARBA" id="ARBA00009620"/>
    </source>
</evidence>
<dbReference type="RefSeq" id="WP_108602746.1">
    <property type="nucleotide sequence ID" value="NZ_CP026604.1"/>
</dbReference>
<gene>
    <name evidence="11" type="ORF">C2869_09710</name>
</gene>
<keyword evidence="7 10" id="KW-1133">Transmembrane helix</keyword>
<evidence type="ECO:0000256" key="4">
    <source>
        <dbReference type="ARBA" id="ARBA00015384"/>
    </source>
</evidence>
<dbReference type="NCBIfam" id="NF003465">
    <property type="entry name" value="PRK05089.1"/>
    <property type="match status" value="1"/>
</dbReference>
<feature type="transmembrane region" description="Helical" evidence="10">
    <location>
        <begin position="22"/>
        <end position="44"/>
    </location>
</feature>
<dbReference type="PIRSF" id="PIRSF005413">
    <property type="entry name" value="COX11"/>
    <property type="match status" value="1"/>
</dbReference>
<comment type="function">
    <text evidence="1">Exerts its effect at some terminal stage of cytochrome c oxidase synthesis, probably by being involved in the insertion of the copper B into subunit I.</text>
</comment>
<dbReference type="KEGG" id="cate:C2869_09710"/>
<evidence type="ECO:0000256" key="6">
    <source>
        <dbReference type="ARBA" id="ARBA00022968"/>
    </source>
</evidence>
<evidence type="ECO:0000256" key="10">
    <source>
        <dbReference type="SAM" id="Phobius"/>
    </source>
</evidence>
<organism evidence="11 12">
    <name type="scientific">Saccharobesus litoralis</name>
    <dbReference type="NCBI Taxonomy" id="2172099"/>
    <lineage>
        <taxon>Bacteria</taxon>
        <taxon>Pseudomonadati</taxon>
        <taxon>Pseudomonadota</taxon>
        <taxon>Gammaproteobacteria</taxon>
        <taxon>Alteromonadales</taxon>
        <taxon>Alteromonadaceae</taxon>
        <taxon>Saccharobesus</taxon>
    </lineage>
</organism>
<dbReference type="PANTHER" id="PTHR21320">
    <property type="entry name" value="CYTOCHROME C OXIDASE ASSEMBLY PROTEIN COX11-RELATED"/>
    <property type="match status" value="1"/>
</dbReference>
<dbReference type="PANTHER" id="PTHR21320:SF3">
    <property type="entry name" value="CYTOCHROME C OXIDASE ASSEMBLY PROTEIN COX11, MITOCHONDRIAL-RELATED"/>
    <property type="match status" value="1"/>
</dbReference>
<evidence type="ECO:0000256" key="7">
    <source>
        <dbReference type="ARBA" id="ARBA00022989"/>
    </source>
</evidence>
<keyword evidence="9 10" id="KW-0472">Membrane</keyword>
<dbReference type="Gene3D" id="2.60.370.10">
    <property type="entry name" value="Ctag/Cox11"/>
    <property type="match status" value="1"/>
</dbReference>
<keyword evidence="12" id="KW-1185">Reference proteome</keyword>
<protein>
    <recommendedName>
        <fullName evidence="4">Cytochrome c oxidase assembly protein CtaG</fullName>
    </recommendedName>
</protein>
<evidence type="ECO:0000256" key="5">
    <source>
        <dbReference type="ARBA" id="ARBA00022692"/>
    </source>
</evidence>
<sequence length="203" mass="22506">MSEKKQISENSKQQLEANNGKLVAKLCFAVLAMFGFGFAMVPLYDVFCEVTGINGRVVVKANSTDVDPIDESRIVTVEFITRIANGNDMSFQALTQKVQLHPGQMSEVAFKVKNPSQYKVFAQAIPSVSPGQASLYLNKTECFCFTQQELQGKEEVTYPMKFFLDQDLPESITLLTVSYTLYKVGSEQLASAATEDNQDVESI</sequence>
<evidence type="ECO:0000256" key="1">
    <source>
        <dbReference type="ARBA" id="ARBA00004007"/>
    </source>
</evidence>
<dbReference type="GO" id="GO:0005886">
    <property type="term" value="C:plasma membrane"/>
    <property type="evidence" value="ECO:0007669"/>
    <property type="project" value="UniProtKB-SubCell"/>
</dbReference>
<reference evidence="11 12" key="1">
    <citation type="submission" date="2018-01" db="EMBL/GenBank/DDBJ databases">
        <title>Genome sequence of a Cantenovulum-like bacteria.</title>
        <authorList>
            <person name="Tan W.R."/>
            <person name="Lau N.-S."/>
            <person name="Go F."/>
            <person name="Amirul A.-A.A."/>
        </authorList>
    </citation>
    <scope>NUCLEOTIDE SEQUENCE [LARGE SCALE GENOMIC DNA]</scope>
    <source>
        <strain evidence="11 12">CCB-QB4</strain>
    </source>
</reference>
<evidence type="ECO:0000256" key="2">
    <source>
        <dbReference type="ARBA" id="ARBA00004382"/>
    </source>
</evidence>